<feature type="transmembrane region" description="Helical" evidence="1">
    <location>
        <begin position="28"/>
        <end position="51"/>
    </location>
</feature>
<keyword evidence="3" id="KW-1185">Reference proteome</keyword>
<evidence type="ECO:0000313" key="3">
    <source>
        <dbReference type="Proteomes" id="UP001139031"/>
    </source>
</evidence>
<dbReference type="EMBL" id="JAIRAU010000023">
    <property type="protein sequence ID" value="MBZ5711006.1"/>
    <property type="molecule type" value="Genomic_DNA"/>
</dbReference>
<protein>
    <submittedName>
        <fullName evidence="2">PEP-CTERM sorting domain-containing protein</fullName>
    </submittedName>
</protein>
<keyword evidence="1" id="KW-0472">Membrane</keyword>
<evidence type="ECO:0000256" key="1">
    <source>
        <dbReference type="SAM" id="Phobius"/>
    </source>
</evidence>
<proteinExistence type="predicted"/>
<comment type="caution">
    <text evidence="2">The sequence shown here is derived from an EMBL/GenBank/DDBJ whole genome shotgun (WGS) entry which is preliminary data.</text>
</comment>
<gene>
    <name evidence="2" type="ORF">K7C98_17305</name>
</gene>
<dbReference type="RefSeq" id="WP_224192775.1">
    <property type="nucleotide sequence ID" value="NZ_JAIRAU010000023.1"/>
</dbReference>
<evidence type="ECO:0000313" key="2">
    <source>
        <dbReference type="EMBL" id="MBZ5711006.1"/>
    </source>
</evidence>
<accession>A0ABS7TS10</accession>
<organism evidence="2 3">
    <name type="scientific">Nannocystis pusilla</name>
    <dbReference type="NCBI Taxonomy" id="889268"/>
    <lineage>
        <taxon>Bacteria</taxon>
        <taxon>Pseudomonadati</taxon>
        <taxon>Myxococcota</taxon>
        <taxon>Polyangia</taxon>
        <taxon>Nannocystales</taxon>
        <taxon>Nannocystaceae</taxon>
        <taxon>Nannocystis</taxon>
    </lineage>
</organism>
<reference evidence="2" key="1">
    <citation type="submission" date="2021-08" db="EMBL/GenBank/DDBJ databases">
        <authorList>
            <person name="Stevens D.C."/>
        </authorList>
    </citation>
    <scope>NUCLEOTIDE SEQUENCE</scope>
    <source>
        <strain evidence="2">DSM 53165</strain>
    </source>
</reference>
<name>A0ABS7TS10_9BACT</name>
<sequence length="65" mass="6856">MFGLALANLILVGAPAPADDVMDRGTTWYVAGASVPEPPIALALVIVAAAGMRVRERRRQRAGRV</sequence>
<dbReference type="Proteomes" id="UP001139031">
    <property type="component" value="Unassembled WGS sequence"/>
</dbReference>
<keyword evidence="1" id="KW-0812">Transmembrane</keyword>
<dbReference type="NCBIfam" id="TIGR02595">
    <property type="entry name" value="PEP_CTERM"/>
    <property type="match status" value="1"/>
</dbReference>
<keyword evidence="1" id="KW-1133">Transmembrane helix</keyword>
<dbReference type="InterPro" id="IPR013424">
    <property type="entry name" value="Ice-binding_C"/>
</dbReference>